<dbReference type="Pfam" id="PF20976">
    <property type="entry name" value="Pop8"/>
    <property type="match status" value="1"/>
</dbReference>
<protein>
    <recommendedName>
        <fullName evidence="2">Ribonucleases P/MRP subunit Pop8-like domain-containing protein</fullName>
    </recommendedName>
</protein>
<dbReference type="GO" id="GO:1902555">
    <property type="term" value="C:endoribonuclease complex"/>
    <property type="evidence" value="ECO:0007669"/>
    <property type="project" value="UniProtKB-ARBA"/>
</dbReference>
<evidence type="ECO:0000256" key="1">
    <source>
        <dbReference type="ARBA" id="ARBA00022694"/>
    </source>
</evidence>
<dbReference type="AlphaFoldDB" id="A0A409YH05"/>
<feature type="domain" description="Ribonucleases P/MRP subunit Pop8-like" evidence="2">
    <location>
        <begin position="93"/>
        <end position="148"/>
    </location>
</feature>
<dbReference type="InterPro" id="IPR049128">
    <property type="entry name" value="Pop8-like_dom"/>
</dbReference>
<name>A0A409YH05_9AGAR</name>
<accession>A0A409YH05</accession>
<gene>
    <name evidence="3" type="ORF">CVT24_011641</name>
</gene>
<dbReference type="SUPFAM" id="SSF160350">
    <property type="entry name" value="Rnp2-like"/>
    <property type="match status" value="1"/>
</dbReference>
<keyword evidence="1" id="KW-0819">tRNA processing</keyword>
<dbReference type="EMBL" id="NHTK01001177">
    <property type="protein sequence ID" value="PPR02303.1"/>
    <property type="molecule type" value="Genomic_DNA"/>
</dbReference>
<organism evidence="3 4">
    <name type="scientific">Panaeolus cyanescens</name>
    <dbReference type="NCBI Taxonomy" id="181874"/>
    <lineage>
        <taxon>Eukaryota</taxon>
        <taxon>Fungi</taxon>
        <taxon>Dikarya</taxon>
        <taxon>Basidiomycota</taxon>
        <taxon>Agaricomycotina</taxon>
        <taxon>Agaricomycetes</taxon>
        <taxon>Agaricomycetidae</taxon>
        <taxon>Agaricales</taxon>
        <taxon>Agaricineae</taxon>
        <taxon>Galeropsidaceae</taxon>
        <taxon>Panaeolus</taxon>
    </lineage>
</organism>
<dbReference type="Proteomes" id="UP000284842">
    <property type="component" value="Unassembled WGS sequence"/>
</dbReference>
<dbReference type="InterPro" id="IPR038085">
    <property type="entry name" value="Rnp2-like_sf"/>
</dbReference>
<sequence length="171" mass="18922">MYTRWGGFCSIILLGPICICHINRGCVLIKVLIRSRIIVVEDVKEQCAPAICLHPACILSIISLQQGHHTAWLRTEQMSQKHYIRFSVNPPTKDALTIRKALANAISDSHGITAAGTFLDILYVSDEGKDCVIRLNRNDTSMVVSAMASAVEEPRLSVVKESPFLPSLLEH</sequence>
<proteinExistence type="predicted"/>
<evidence type="ECO:0000313" key="3">
    <source>
        <dbReference type="EMBL" id="PPR02303.1"/>
    </source>
</evidence>
<comment type="caution">
    <text evidence="3">The sequence shown here is derived from an EMBL/GenBank/DDBJ whole genome shotgun (WGS) entry which is preliminary data.</text>
</comment>
<keyword evidence="4" id="KW-1185">Reference proteome</keyword>
<evidence type="ECO:0000259" key="2">
    <source>
        <dbReference type="Pfam" id="PF20976"/>
    </source>
</evidence>
<dbReference type="GO" id="GO:1990904">
    <property type="term" value="C:ribonucleoprotein complex"/>
    <property type="evidence" value="ECO:0007669"/>
    <property type="project" value="UniProtKB-ARBA"/>
</dbReference>
<dbReference type="OrthoDB" id="3265020at2759"/>
<dbReference type="GO" id="GO:0008033">
    <property type="term" value="P:tRNA processing"/>
    <property type="evidence" value="ECO:0007669"/>
    <property type="project" value="UniProtKB-KW"/>
</dbReference>
<evidence type="ECO:0000313" key="4">
    <source>
        <dbReference type="Proteomes" id="UP000284842"/>
    </source>
</evidence>
<reference evidence="3 4" key="1">
    <citation type="journal article" date="2018" name="Evol. Lett.">
        <title>Horizontal gene cluster transfer increased hallucinogenic mushroom diversity.</title>
        <authorList>
            <person name="Reynolds H.T."/>
            <person name="Vijayakumar V."/>
            <person name="Gluck-Thaler E."/>
            <person name="Korotkin H.B."/>
            <person name="Matheny P.B."/>
            <person name="Slot J.C."/>
        </authorList>
    </citation>
    <scope>NUCLEOTIDE SEQUENCE [LARGE SCALE GENOMIC DNA]</scope>
    <source>
        <strain evidence="3 4">2629</strain>
    </source>
</reference>
<dbReference type="InParanoid" id="A0A409YH05"/>